<evidence type="ECO:0000256" key="2">
    <source>
        <dbReference type="SAM" id="Phobius"/>
    </source>
</evidence>
<evidence type="ECO:0000313" key="3">
    <source>
        <dbReference type="EMBL" id="PAK21031.1"/>
    </source>
</evidence>
<gene>
    <name evidence="3" type="ORF">CJJ23_04155</name>
</gene>
<feature type="compositionally biased region" description="Polar residues" evidence="1">
    <location>
        <begin position="75"/>
        <end position="86"/>
    </location>
</feature>
<reference evidence="4" key="1">
    <citation type="submission" date="2017-08" db="EMBL/GenBank/DDBJ databases">
        <authorList>
            <person name="Alvarez-Ponce D."/>
            <person name="Weitzman C.L."/>
            <person name="Tillett R.L."/>
            <person name="Sandmeier F.C."/>
            <person name="Tracy C.R."/>
        </authorList>
    </citation>
    <scope>NUCLEOTIDE SEQUENCE [LARGE SCALE GENOMIC DNA]</scope>
    <source>
        <strain evidence="4">723</strain>
    </source>
</reference>
<name>A0A269TI13_9BACT</name>
<dbReference type="AlphaFoldDB" id="A0A269TI13"/>
<protein>
    <submittedName>
        <fullName evidence="3">Uncharacterized protein</fullName>
    </submittedName>
</protein>
<feature type="region of interest" description="Disordered" evidence="1">
    <location>
        <begin position="97"/>
        <end position="120"/>
    </location>
</feature>
<dbReference type="Proteomes" id="UP000216943">
    <property type="component" value="Unassembled WGS sequence"/>
</dbReference>
<sequence>MKLKRKLSKKWIVSLSAVVTVAAISATAVSVLYSYTSNDTVAKRVYKITKDYLDGVQVTPPETQGPVEILVDNPGSGTQINGSGSFLVSDIGDGKKDGGSLVKIQNPDDSDENKDKKESK</sequence>
<keyword evidence="2" id="KW-1133">Transmembrane helix</keyword>
<comment type="caution">
    <text evidence="3">The sequence shown here is derived from an EMBL/GenBank/DDBJ whole genome shotgun (WGS) entry which is preliminary data.</text>
</comment>
<accession>A0A269TI13</accession>
<dbReference type="OrthoDB" id="9941495at2"/>
<dbReference type="RefSeq" id="WP_095335092.1">
    <property type="nucleotide sequence ID" value="NZ_NQNY01000015.1"/>
</dbReference>
<keyword evidence="2" id="KW-0472">Membrane</keyword>
<feature type="region of interest" description="Disordered" evidence="1">
    <location>
        <begin position="73"/>
        <end position="92"/>
    </location>
</feature>
<proteinExistence type="predicted"/>
<dbReference type="EMBL" id="NQNY01000015">
    <property type="protein sequence ID" value="PAK21031.1"/>
    <property type="molecule type" value="Genomic_DNA"/>
</dbReference>
<evidence type="ECO:0000313" key="4">
    <source>
        <dbReference type="Proteomes" id="UP000216943"/>
    </source>
</evidence>
<evidence type="ECO:0000256" key="1">
    <source>
        <dbReference type="SAM" id="MobiDB-lite"/>
    </source>
</evidence>
<organism evidence="3 4">
    <name type="scientific">Mycoplasmopsis agassizii</name>
    <dbReference type="NCBI Taxonomy" id="33922"/>
    <lineage>
        <taxon>Bacteria</taxon>
        <taxon>Bacillati</taxon>
        <taxon>Mycoplasmatota</taxon>
        <taxon>Mycoplasmoidales</taxon>
        <taxon>Metamycoplasmataceae</taxon>
        <taxon>Mycoplasmopsis</taxon>
    </lineage>
</organism>
<keyword evidence="2" id="KW-0812">Transmembrane</keyword>
<feature type="transmembrane region" description="Helical" evidence="2">
    <location>
        <begin position="12"/>
        <end position="35"/>
    </location>
</feature>